<dbReference type="KEGG" id="blac:94348367"/>
<dbReference type="OrthoDB" id="165198at2759"/>
<comment type="caution">
    <text evidence="2">The sequence shown here is derived from an EMBL/GenBank/DDBJ whole genome shotgun (WGS) entry which is preliminary data.</text>
</comment>
<accession>A0A976ILT2</accession>
<organism evidence="2 3">
    <name type="scientific">Bremia lactucae</name>
    <name type="common">Lettuce downy mildew</name>
    <dbReference type="NCBI Taxonomy" id="4779"/>
    <lineage>
        <taxon>Eukaryota</taxon>
        <taxon>Sar</taxon>
        <taxon>Stramenopiles</taxon>
        <taxon>Oomycota</taxon>
        <taxon>Peronosporomycetes</taxon>
        <taxon>Peronosporales</taxon>
        <taxon>Peronosporaceae</taxon>
        <taxon>Bremia</taxon>
    </lineage>
</organism>
<reference evidence="2 3" key="1">
    <citation type="journal article" date="2021" name="Genome Biol.">
        <title>AFLAP: assembly-free linkage analysis pipeline using k-mers from genome sequencing data.</title>
        <authorList>
            <person name="Fletcher K."/>
            <person name="Zhang L."/>
            <person name="Gil J."/>
            <person name="Han R."/>
            <person name="Cavanaugh K."/>
            <person name="Michelmore R."/>
        </authorList>
    </citation>
    <scope>NUCLEOTIDE SEQUENCE [LARGE SCALE GENOMIC DNA]</scope>
    <source>
        <strain evidence="2 3">SF5</strain>
    </source>
</reference>
<dbReference type="Proteomes" id="UP000294530">
    <property type="component" value="Unassembled WGS sequence"/>
</dbReference>
<gene>
    <name evidence="2" type="ORF">CCR75_004610</name>
</gene>
<protein>
    <recommendedName>
        <fullName evidence="4">BZIP domain-containing protein</fullName>
    </recommendedName>
</protein>
<sequence>MAAAYQLATERPHITLSSRRDVTGIDTLQTPITTFTELLNAAQTVETNTHKKNATALLDNSVIRRRLRNRVSCRKTRLKRKLQQHALEVVARERQERHEYLTHLVQMLGINGSTQGAQKCSSKFRDQLYRELAAKSLHYSLVDPNYLGWNEGDITTAHTDMKQDFDAAASHSTRRLKRQRQTRDKDSSAALQSSVVPQTSLVEQWRSIVDGLQNVVFTLDRMQEHEVETGVFQRHCYWNFVALNSARVQQDGVIAAVAVSGVTRLQFYGRHVKEVKVSTVERVYNVPFDLAATPTPTPRSARTRDAITVEYNQ</sequence>
<evidence type="ECO:0008006" key="4">
    <source>
        <dbReference type="Google" id="ProtNLM"/>
    </source>
</evidence>
<dbReference type="Gene3D" id="1.20.5.170">
    <property type="match status" value="1"/>
</dbReference>
<dbReference type="CDD" id="cd14686">
    <property type="entry name" value="bZIP"/>
    <property type="match status" value="1"/>
</dbReference>
<dbReference type="EMBL" id="SHOA02000011">
    <property type="protein sequence ID" value="TDH74207.1"/>
    <property type="molecule type" value="Genomic_DNA"/>
</dbReference>
<evidence type="ECO:0000256" key="1">
    <source>
        <dbReference type="SAM" id="MobiDB-lite"/>
    </source>
</evidence>
<feature type="region of interest" description="Disordered" evidence="1">
    <location>
        <begin position="167"/>
        <end position="191"/>
    </location>
</feature>
<name>A0A976ILT2_BRELC</name>
<keyword evidence="3" id="KW-1185">Reference proteome</keyword>
<evidence type="ECO:0000313" key="2">
    <source>
        <dbReference type="EMBL" id="TDH74207.1"/>
    </source>
</evidence>
<dbReference type="GeneID" id="94348367"/>
<evidence type="ECO:0000313" key="3">
    <source>
        <dbReference type="Proteomes" id="UP000294530"/>
    </source>
</evidence>
<proteinExistence type="predicted"/>
<dbReference type="AlphaFoldDB" id="A0A976ILT2"/>
<dbReference type="RefSeq" id="XP_067823705.1">
    <property type="nucleotide sequence ID" value="XM_067962696.1"/>
</dbReference>